<dbReference type="Proteomes" id="UP000751614">
    <property type="component" value="Unassembled WGS sequence"/>
</dbReference>
<accession>A0ABY2WGS1</accession>
<proteinExistence type="predicted"/>
<sequence>MVDNIRMEYNISIQRCYKLILLHKTFLLQGQGAQRCTATDAHEGDCRSSGTLRFLAYPYPFEKGKLYG</sequence>
<name>A0ABY2WGS1_9FLAO</name>
<dbReference type="EMBL" id="VCNI01000004">
    <property type="protein sequence ID" value="TMU50764.1"/>
    <property type="molecule type" value="Genomic_DNA"/>
</dbReference>
<comment type="caution">
    <text evidence="1">The sequence shown here is derived from an EMBL/GenBank/DDBJ whole genome shotgun (WGS) entry which is preliminary data.</text>
</comment>
<gene>
    <name evidence="1" type="ORF">FGG15_18375</name>
</gene>
<keyword evidence="2" id="KW-1185">Reference proteome</keyword>
<protein>
    <submittedName>
        <fullName evidence="1">Uncharacterized protein</fullName>
    </submittedName>
</protein>
<evidence type="ECO:0000313" key="1">
    <source>
        <dbReference type="EMBL" id="TMU50764.1"/>
    </source>
</evidence>
<reference evidence="1 2" key="1">
    <citation type="submission" date="2019-05" db="EMBL/GenBank/DDBJ databases">
        <title>Flagellimonas sp. AsT0115, sp. nov., isolated from a marine red algae, Asparagopsis taxiformis.</title>
        <authorList>
            <person name="Kim J."/>
            <person name="Jeong S.E."/>
            <person name="Jeon C.O."/>
        </authorList>
    </citation>
    <scope>NUCLEOTIDE SEQUENCE [LARGE SCALE GENOMIC DNA]</scope>
    <source>
        <strain evidence="1 2">AsT0115</strain>
    </source>
</reference>
<organism evidence="1 2">
    <name type="scientific">Flagellimonas algicola</name>
    <dbReference type="NCBI Taxonomy" id="2583815"/>
    <lineage>
        <taxon>Bacteria</taxon>
        <taxon>Pseudomonadati</taxon>
        <taxon>Bacteroidota</taxon>
        <taxon>Flavobacteriia</taxon>
        <taxon>Flavobacteriales</taxon>
        <taxon>Flavobacteriaceae</taxon>
        <taxon>Flagellimonas</taxon>
    </lineage>
</organism>
<evidence type="ECO:0000313" key="2">
    <source>
        <dbReference type="Proteomes" id="UP000751614"/>
    </source>
</evidence>
<dbReference type="RefSeq" id="WP_138839085.1">
    <property type="nucleotide sequence ID" value="NZ_VCNI01000004.1"/>
</dbReference>